<proteinExistence type="predicted"/>
<gene>
    <name evidence="3" type="ORF">Q5H93_04420</name>
</gene>
<dbReference type="Pfam" id="PF14289">
    <property type="entry name" value="DUF4369"/>
    <property type="match status" value="1"/>
</dbReference>
<dbReference type="Proteomes" id="UP001176429">
    <property type="component" value="Unassembled WGS sequence"/>
</dbReference>
<feature type="chain" id="PRO_5046666233" evidence="1">
    <location>
        <begin position="19"/>
        <end position="228"/>
    </location>
</feature>
<keyword evidence="4" id="KW-1185">Reference proteome</keyword>
<reference evidence="3" key="1">
    <citation type="submission" date="2023-07" db="EMBL/GenBank/DDBJ databases">
        <authorList>
            <person name="Kim M.K."/>
        </authorList>
    </citation>
    <scope>NUCLEOTIDE SEQUENCE</scope>
    <source>
        <strain evidence="3">ASUV-10-1</strain>
    </source>
</reference>
<evidence type="ECO:0000256" key="1">
    <source>
        <dbReference type="SAM" id="SignalP"/>
    </source>
</evidence>
<organism evidence="3 4">
    <name type="scientific">Hymenobacter aranciens</name>
    <dbReference type="NCBI Taxonomy" id="3063996"/>
    <lineage>
        <taxon>Bacteria</taxon>
        <taxon>Pseudomonadati</taxon>
        <taxon>Bacteroidota</taxon>
        <taxon>Cytophagia</taxon>
        <taxon>Cytophagales</taxon>
        <taxon>Hymenobacteraceae</taxon>
        <taxon>Hymenobacter</taxon>
    </lineage>
</organism>
<comment type="caution">
    <text evidence="3">The sequence shown here is derived from an EMBL/GenBank/DDBJ whole genome shotgun (WGS) entry which is preliminary data.</text>
</comment>
<feature type="domain" description="DUF4369" evidence="2">
    <location>
        <begin position="24"/>
        <end position="118"/>
    </location>
</feature>
<dbReference type="EMBL" id="JAUQSY010000002">
    <property type="protein sequence ID" value="MDO7873968.1"/>
    <property type="molecule type" value="Genomic_DNA"/>
</dbReference>
<name>A0ABT9B8I6_9BACT</name>
<evidence type="ECO:0000313" key="3">
    <source>
        <dbReference type="EMBL" id="MDO7873968.1"/>
    </source>
</evidence>
<feature type="signal peptide" evidence="1">
    <location>
        <begin position="1"/>
        <end position="18"/>
    </location>
</feature>
<sequence length="228" mass="24500">MKKQLLAALLALPVLAAAQTPFTYTIKGKVGRLSAPAKIYLVRGLQPLDSATLKNGEFTIRGTAEAPVAAQLVVRRQGRLGSMFGRISNRASIFVEPGTLLVTSPDSLENAAFKGGPVMTDHLRLQAAVAPIGARMVATTAQAQKATEAQRNDPAFSQRIQAQLAALDKDMLQANYAFVRANPHSWVSLDALHGMRMWDPPQYATVAPLYEALSPELKASPAGRDLRS</sequence>
<protein>
    <submittedName>
        <fullName evidence="3">DUF4369 domain-containing protein</fullName>
    </submittedName>
</protein>
<dbReference type="InterPro" id="IPR025380">
    <property type="entry name" value="DUF4369"/>
</dbReference>
<accession>A0ABT9B8I6</accession>
<evidence type="ECO:0000259" key="2">
    <source>
        <dbReference type="Pfam" id="PF14289"/>
    </source>
</evidence>
<dbReference type="RefSeq" id="WP_305005280.1">
    <property type="nucleotide sequence ID" value="NZ_JAUQSY010000002.1"/>
</dbReference>
<evidence type="ECO:0000313" key="4">
    <source>
        <dbReference type="Proteomes" id="UP001176429"/>
    </source>
</evidence>
<keyword evidence="1" id="KW-0732">Signal</keyword>